<proteinExistence type="predicted"/>
<evidence type="ECO:0000259" key="1">
    <source>
        <dbReference type="Pfam" id="PF05860"/>
    </source>
</evidence>
<dbReference type="EMBL" id="JAQOUE010000001">
    <property type="protein sequence ID" value="MDT7043028.1"/>
    <property type="molecule type" value="Genomic_DNA"/>
</dbReference>
<dbReference type="InterPro" id="IPR012334">
    <property type="entry name" value="Pectin_lyas_fold"/>
</dbReference>
<organism evidence="2 3">
    <name type="scientific">Candidatus Nitronereus thalassa</name>
    <dbReference type="NCBI Taxonomy" id="3020898"/>
    <lineage>
        <taxon>Bacteria</taxon>
        <taxon>Pseudomonadati</taxon>
        <taxon>Nitrospirota</taxon>
        <taxon>Nitrospiria</taxon>
        <taxon>Nitrospirales</taxon>
        <taxon>Nitrospiraceae</taxon>
        <taxon>Candidatus Nitronereus</taxon>
    </lineage>
</organism>
<dbReference type="InterPro" id="IPR011050">
    <property type="entry name" value="Pectin_lyase_fold/virulence"/>
</dbReference>
<evidence type="ECO:0000313" key="2">
    <source>
        <dbReference type="EMBL" id="MDT7043028.1"/>
    </source>
</evidence>
<comment type="caution">
    <text evidence="2">The sequence shown here is derived from an EMBL/GenBank/DDBJ whole genome shotgun (WGS) entry which is preliminary data.</text>
</comment>
<feature type="domain" description="Filamentous haemagglutinin FhaB/tRNA nuclease CdiA-like TPS" evidence="1">
    <location>
        <begin position="73"/>
        <end position="312"/>
    </location>
</feature>
<evidence type="ECO:0000313" key="3">
    <source>
        <dbReference type="Proteomes" id="UP001250932"/>
    </source>
</evidence>
<dbReference type="InterPro" id="IPR008638">
    <property type="entry name" value="FhaB/CdiA-like_TPS"/>
</dbReference>
<dbReference type="Gene3D" id="2.160.20.10">
    <property type="entry name" value="Single-stranded right-handed beta-helix, Pectin lyase-like"/>
    <property type="match status" value="1"/>
</dbReference>
<accession>A0ABU3K9Q1</accession>
<dbReference type="Proteomes" id="UP001250932">
    <property type="component" value="Unassembled WGS sequence"/>
</dbReference>
<dbReference type="SUPFAM" id="SSF51126">
    <property type="entry name" value="Pectin lyase-like"/>
    <property type="match status" value="1"/>
</dbReference>
<reference evidence="2 3" key="1">
    <citation type="journal article" date="2023" name="ISME J.">
        <title>Cultivation and genomic characterization of novel and ubiquitous marine nitrite-oxidizing bacteria from the Nitrospirales.</title>
        <authorList>
            <person name="Mueller A.J."/>
            <person name="Daebeler A."/>
            <person name="Herbold C.W."/>
            <person name="Kirkegaard R.H."/>
            <person name="Daims H."/>
        </authorList>
    </citation>
    <scope>NUCLEOTIDE SEQUENCE [LARGE SCALE GENOMIC DNA]</scope>
    <source>
        <strain evidence="2 3">EB</strain>
    </source>
</reference>
<dbReference type="NCBIfam" id="TIGR01901">
    <property type="entry name" value="adhes_NPXG"/>
    <property type="match status" value="1"/>
</dbReference>
<protein>
    <submittedName>
        <fullName evidence="2">Filamentous hemagglutinin N-terminal domain-containing protein</fullName>
    </submittedName>
</protein>
<name>A0ABU3K9Q1_9BACT</name>
<dbReference type="RefSeq" id="WP_313833507.1">
    <property type="nucleotide sequence ID" value="NZ_JAQOUE010000001.1"/>
</dbReference>
<dbReference type="Pfam" id="PF05860">
    <property type="entry name" value="TPS"/>
    <property type="match status" value="1"/>
</dbReference>
<gene>
    <name evidence="2" type="ORF">PPG34_11740</name>
</gene>
<sequence>MCVSRLISARMKPSAFPNSAMGRKLILFLTGLIFLSPLMELKGEAVAQTPHITIDGTLQPLGGSGPQGFTDPDVTITEGMGVVLGSSLIHSFGVFNIPTGGSATFTGATPGIANVLSRVTGGQVSIIDGTLNSTIPGANFFLINPFRIEFGPNATLNIGTLGQPGSFTATTANVIHYEDSTVLYADPAMDANSNSILRMNPVNEFGFVEDFADIGDPQGFEFTTDTPMPIRVNGSFFLNVPTGEDLTLIGGDIDVNSGSFLFAGGGKVKLASLSTQGTVTTSPGGSTLDIDSPGQNNGQVSLTGGSFVDVSDLFFEANGQSGTVLIRGGQFVMDTGSVVFAQNFDVQDPVDPSVDIKLTGTMTMDNGSTIFSDTLTEGNSGNIIVEAYNLEVQGGSTIQTNSGSNPSPDGNAGNVTVNVDHDVRVSGANSVIQSASTSATGNSGIVSVTAGQDIIVENQGSINTVSQSGGLANNVSLDAKNLVVQSGGSVLTSNTGSGSTGLVSIETDNTTTISGNNSRISNRNLGPAATGSNQGITIQAADFVLDTGARVDTESVNVTGGAISITGTNSLMVKGQSLGEPSRIVSDAANSDVAPITLNAPTILFDQGSVRTRTAGTGNGGAISVNGTNVTFSNGATSLATTTGQGNAGSTTINATNSVTIASGSRFDSSSANNATGEGGPITVVSENDVTITGANTGLFSETETIAKGGNISVTGNQVVFSNGATASAQSSSMAANAGDSGSVTITTTGGNFQSNNATLSTSAVGAQGGDILIDAAQNAEFTNNSLVTALNTNTNAQAIAADPLVGTAGGITVVAGDTIFVDNSTFNVQSLLGNAGNIKFDANILIHVRNSLISGSTGGGPTTQGANIDFDPLWIIIENSRIVANAFEGTGGNITFTATQGVFIDQFTTENIDFSSQFGTSGSLDVQAPIINLSGIITPLPQDALKVAKMFAARCAAQQGGQFSSFVQGGRDGIPPPPGGFMTSPLNMSLPQSFSNSPSFIPEPSGNMVKRLGMEAADELARHSHWMIGDTIRGCAA</sequence>
<keyword evidence="3" id="KW-1185">Reference proteome</keyword>